<comment type="caution">
    <text evidence="2">The sequence shown here is derived from an EMBL/GenBank/DDBJ whole genome shotgun (WGS) entry which is preliminary data.</text>
</comment>
<dbReference type="Pfam" id="PF13565">
    <property type="entry name" value="HTH_32"/>
    <property type="match status" value="1"/>
</dbReference>
<evidence type="ECO:0000259" key="1">
    <source>
        <dbReference type="Pfam" id="PF13358"/>
    </source>
</evidence>
<dbReference type="EMBL" id="JARFYN010000141">
    <property type="protein sequence ID" value="MDL2410908.1"/>
    <property type="molecule type" value="Genomic_DNA"/>
</dbReference>
<gene>
    <name evidence="2" type="ORF">PY650_36380</name>
</gene>
<name>A0ABT7KQH9_9HYPH</name>
<keyword evidence="3" id="KW-1185">Reference proteome</keyword>
<evidence type="ECO:0000313" key="2">
    <source>
        <dbReference type="EMBL" id="MDL2410908.1"/>
    </source>
</evidence>
<reference evidence="2" key="1">
    <citation type="submission" date="2023-06" db="EMBL/GenBank/DDBJ databases">
        <title>Phylogenetic Diversity of Rhizobium strains.</title>
        <authorList>
            <person name="Moura F.T."/>
            <person name="Helene L.C.F."/>
            <person name="Hungria M."/>
        </authorList>
    </citation>
    <scope>NUCLEOTIDE SEQUENCE</scope>
    <source>
        <strain evidence="2">CCGE524</strain>
    </source>
</reference>
<feature type="domain" description="Tc1-like transposase DDE" evidence="1">
    <location>
        <begin position="181"/>
        <end position="331"/>
    </location>
</feature>
<dbReference type="Pfam" id="PF13358">
    <property type="entry name" value="DDE_3"/>
    <property type="match status" value="1"/>
</dbReference>
<dbReference type="InterPro" id="IPR038717">
    <property type="entry name" value="Tc1-like_DDE_dom"/>
</dbReference>
<accession>A0ABT7KQH9</accession>
<proteinExistence type="predicted"/>
<dbReference type="Proteomes" id="UP001172630">
    <property type="component" value="Unassembled WGS sequence"/>
</dbReference>
<dbReference type="InterPro" id="IPR009057">
    <property type="entry name" value="Homeodomain-like_sf"/>
</dbReference>
<evidence type="ECO:0000313" key="3">
    <source>
        <dbReference type="Proteomes" id="UP001172630"/>
    </source>
</evidence>
<protein>
    <submittedName>
        <fullName evidence="2">IS630 family transposase</fullName>
    </submittedName>
</protein>
<dbReference type="NCBIfam" id="NF033545">
    <property type="entry name" value="transpos_IS630"/>
    <property type="match status" value="1"/>
</dbReference>
<dbReference type="InterPro" id="IPR047655">
    <property type="entry name" value="Transpos_IS630-like"/>
</dbReference>
<organism evidence="2 3">
    <name type="scientific">Rhizobium calliandrae</name>
    <dbReference type="NCBI Taxonomy" id="1312182"/>
    <lineage>
        <taxon>Bacteria</taxon>
        <taxon>Pseudomonadati</taxon>
        <taxon>Pseudomonadota</taxon>
        <taxon>Alphaproteobacteria</taxon>
        <taxon>Hyphomicrobiales</taxon>
        <taxon>Rhizobiaceae</taxon>
        <taxon>Rhizobium/Agrobacterium group</taxon>
        <taxon>Rhizobium</taxon>
    </lineage>
</organism>
<dbReference type="RefSeq" id="WP_285884933.1">
    <property type="nucleotide sequence ID" value="NZ_JARFYN010000141.1"/>
</dbReference>
<sequence>MNIRYHVELNQFEREQLNALLSGGRHSARRLKRAQILLAANEGVSDEVIATTLNVSGSTVYRTKRRLVEANLEGALSEEPRPGVARKLSAKEEALLVATACSNPPPGRARWTLELLADEMVKLTDHEHVSCETVRRRLGENHLKPWRKDMWCIPKIDGEYVARMEDVLDLYAEPPDPQRPVICFDESPVQLIGEVREPILAKPMQPLRYDCEYRRNGTVNLFVFLNAHQPWRRVKVTDRRTNQDFAECMRELVDIDYPDAPIIRVVMDNLSTHSPGALYDAFPASEARRVLKRLEFHHTPKHASWLNMVEIEIGVLKSQCLDRRIDDKDKMTAEVAAWQQQRNAQQARIQWMFTTEKAREKLHKAYPVKES</sequence>
<dbReference type="SUPFAM" id="SSF46689">
    <property type="entry name" value="Homeodomain-like"/>
    <property type="match status" value="1"/>
</dbReference>